<dbReference type="EMBL" id="JAGGLV010000008">
    <property type="protein sequence ID" value="MBP2112810.1"/>
    <property type="molecule type" value="Genomic_DNA"/>
</dbReference>
<feature type="transmembrane region" description="Helical" evidence="1">
    <location>
        <begin position="7"/>
        <end position="28"/>
    </location>
</feature>
<protein>
    <recommendedName>
        <fullName evidence="4">DUF2798 domain-containing protein</fullName>
    </recommendedName>
</protein>
<gene>
    <name evidence="2" type="ORF">J2Z70_002964</name>
</gene>
<keyword evidence="1" id="KW-0812">Transmembrane</keyword>
<evidence type="ECO:0008006" key="4">
    <source>
        <dbReference type="Google" id="ProtNLM"/>
    </source>
</evidence>
<organism evidence="2 3">
    <name type="scientific">Paenibacillus silagei</name>
    <dbReference type="NCBI Taxonomy" id="1670801"/>
    <lineage>
        <taxon>Bacteria</taxon>
        <taxon>Bacillati</taxon>
        <taxon>Bacillota</taxon>
        <taxon>Bacilli</taxon>
        <taxon>Bacillales</taxon>
        <taxon>Paenibacillaceae</taxon>
        <taxon>Paenibacillus</taxon>
    </lineage>
</organism>
<feature type="transmembrane region" description="Helical" evidence="1">
    <location>
        <begin position="40"/>
        <end position="60"/>
    </location>
</feature>
<comment type="caution">
    <text evidence="2">The sequence shown here is derived from an EMBL/GenBank/DDBJ whole genome shotgun (WGS) entry which is preliminary data.</text>
</comment>
<reference evidence="2 3" key="1">
    <citation type="submission" date="2021-03" db="EMBL/GenBank/DDBJ databases">
        <title>Genomic Encyclopedia of Type Strains, Phase IV (KMG-IV): sequencing the most valuable type-strain genomes for metagenomic binning, comparative biology and taxonomic classification.</title>
        <authorList>
            <person name="Goeker M."/>
        </authorList>
    </citation>
    <scope>NUCLEOTIDE SEQUENCE [LARGE SCALE GENOMIC DNA]</scope>
    <source>
        <strain evidence="2 3">DSM 101953</strain>
    </source>
</reference>
<name>A0ABS4NTQ6_9BACL</name>
<keyword evidence="3" id="KW-1185">Reference proteome</keyword>
<keyword evidence="1" id="KW-1133">Transmembrane helix</keyword>
<evidence type="ECO:0000313" key="3">
    <source>
        <dbReference type="Proteomes" id="UP000773462"/>
    </source>
</evidence>
<evidence type="ECO:0000313" key="2">
    <source>
        <dbReference type="EMBL" id="MBP2112810.1"/>
    </source>
</evidence>
<sequence>MRIKTLIVGLLYGFCASLVIGFLIAIFGNGIAGGAGSDGWLWFFLTLCVPLSLSFAISGFQFHRIQFKGAKFIMLCTIIALINVLIMGTAGAIIVSGETRGYETVNIEGYLQWGPVYAILFLPLSTPMVAGLLLGFRKALNVIQH</sequence>
<keyword evidence="1" id="KW-0472">Membrane</keyword>
<feature type="transmembrane region" description="Helical" evidence="1">
    <location>
        <begin position="72"/>
        <end position="95"/>
    </location>
</feature>
<dbReference type="Proteomes" id="UP000773462">
    <property type="component" value="Unassembled WGS sequence"/>
</dbReference>
<feature type="transmembrane region" description="Helical" evidence="1">
    <location>
        <begin position="115"/>
        <end position="136"/>
    </location>
</feature>
<accession>A0ABS4NTQ6</accession>
<dbReference type="RefSeq" id="WP_209874108.1">
    <property type="nucleotide sequence ID" value="NZ_JAGGLV010000008.1"/>
</dbReference>
<evidence type="ECO:0000256" key="1">
    <source>
        <dbReference type="SAM" id="Phobius"/>
    </source>
</evidence>
<proteinExistence type="predicted"/>